<accession>A0A285RCZ3</accession>
<dbReference type="EMBL" id="OBMQ01000001">
    <property type="protein sequence ID" value="SOB90247.1"/>
    <property type="molecule type" value="Genomic_DNA"/>
</dbReference>
<name>A0A285RCZ3_9BACL</name>
<dbReference type="AlphaFoldDB" id="A0A285RCZ3"/>
<evidence type="ECO:0000313" key="1">
    <source>
        <dbReference type="EMBL" id="SOB90247.1"/>
    </source>
</evidence>
<evidence type="ECO:0000313" key="2">
    <source>
        <dbReference type="Proteomes" id="UP000219636"/>
    </source>
</evidence>
<dbReference type="OrthoDB" id="1730086at2"/>
<dbReference type="Proteomes" id="UP000219636">
    <property type="component" value="Unassembled WGS sequence"/>
</dbReference>
<organism evidence="1 2">
    <name type="scientific">Ureibacillus xyleni</name>
    <dbReference type="NCBI Taxonomy" id="614648"/>
    <lineage>
        <taxon>Bacteria</taxon>
        <taxon>Bacillati</taxon>
        <taxon>Bacillota</taxon>
        <taxon>Bacilli</taxon>
        <taxon>Bacillales</taxon>
        <taxon>Caryophanaceae</taxon>
        <taxon>Ureibacillus</taxon>
    </lineage>
</organism>
<proteinExistence type="predicted"/>
<gene>
    <name evidence="1" type="ORF">SAMN05880501_101125</name>
</gene>
<keyword evidence="2" id="KW-1185">Reference proteome</keyword>
<reference evidence="2" key="1">
    <citation type="submission" date="2017-08" db="EMBL/GenBank/DDBJ databases">
        <authorList>
            <person name="Varghese N."/>
            <person name="Submissions S."/>
        </authorList>
    </citation>
    <scope>NUCLEOTIDE SEQUENCE [LARGE SCALE GENOMIC DNA]</scope>
    <source>
        <strain evidence="2">JC22</strain>
    </source>
</reference>
<protein>
    <submittedName>
        <fullName evidence="1">Uncharacterized protein</fullName>
    </submittedName>
</protein>
<sequence>MKKHDSFRFARYVLDLYNKYKDNKEISKFLFQSVVIYAPHIKRSVVNAVFDIGAIRYNFFPLFLNEVKKEDDYEQIVDKIRQNPNFDLTEEEKMVILYRPLFNSTKEEIENKALNVVRDIQEMADSSENAKLTGTLFVLVKKYLSLEGQEKIWEVLEGMDIVQERFEQKHQELTKELFKELLIEAIKEGDSSQSINRIIKKGKFSEEEVETIYREIDEN</sequence>